<feature type="domain" description="Heme haloperoxidase family profile" evidence="9">
    <location>
        <begin position="27"/>
        <end position="224"/>
    </location>
</feature>
<evidence type="ECO:0000259" key="9">
    <source>
        <dbReference type="PROSITE" id="PS51405"/>
    </source>
</evidence>
<protein>
    <recommendedName>
        <fullName evidence="9">Heme haloperoxidase family profile domain-containing protein</fullName>
    </recommendedName>
</protein>
<dbReference type="PROSITE" id="PS51405">
    <property type="entry name" value="HEME_HALOPEROXIDASE"/>
    <property type="match status" value="1"/>
</dbReference>
<dbReference type="Proteomes" id="UP001465976">
    <property type="component" value="Unassembled WGS sequence"/>
</dbReference>
<evidence type="ECO:0000256" key="6">
    <source>
        <dbReference type="ARBA" id="ARBA00023004"/>
    </source>
</evidence>
<dbReference type="EMBL" id="JBAHYK010000909">
    <property type="protein sequence ID" value="KAL0570572.1"/>
    <property type="molecule type" value="Genomic_DNA"/>
</dbReference>
<keyword evidence="3" id="KW-0349">Heme</keyword>
<dbReference type="InterPro" id="IPR000028">
    <property type="entry name" value="Chloroperoxidase"/>
</dbReference>
<evidence type="ECO:0000256" key="1">
    <source>
        <dbReference type="ARBA" id="ARBA00001970"/>
    </source>
</evidence>
<evidence type="ECO:0000256" key="5">
    <source>
        <dbReference type="ARBA" id="ARBA00023002"/>
    </source>
</evidence>
<dbReference type="SUPFAM" id="SSF47571">
    <property type="entry name" value="Cloroperoxidase"/>
    <property type="match status" value="1"/>
</dbReference>
<dbReference type="Pfam" id="PF01328">
    <property type="entry name" value="Peroxidase_2"/>
    <property type="match status" value="1"/>
</dbReference>
<evidence type="ECO:0000256" key="2">
    <source>
        <dbReference type="ARBA" id="ARBA00022559"/>
    </source>
</evidence>
<keyword evidence="2" id="KW-0575">Peroxidase</keyword>
<feature type="signal peptide" evidence="8">
    <location>
        <begin position="1"/>
        <end position="22"/>
    </location>
</feature>
<evidence type="ECO:0000256" key="4">
    <source>
        <dbReference type="ARBA" id="ARBA00022723"/>
    </source>
</evidence>
<keyword evidence="11" id="KW-1185">Reference proteome</keyword>
<comment type="similarity">
    <text evidence="7">Belongs to the chloroperoxidase family.</text>
</comment>
<keyword evidence="6" id="KW-0408">Iron</keyword>
<sequence length="256" mass="28398">MNLRFSSALIALVMAATAVADAQIDWSAHQWMAPGPNDLRGPCPGLNTLANHGFLPRDGRNITVSDILDAGFNGYHMEPNLLLVAAKVGFLTSRDPNSLTLADIAQHGNIEHDASLSREDFALGDHVRFNETIFSTLANANPDSDVYNSTSAGQVQHARLVDSIQRNPNITNTHFQSRVRSVLPQRYGRLRSRFVQIFFREERLPIEEGWQRSTEPLTLQNVFGLSDKIMDASDWEPTGEDCFEIVLSPDQGPRSA</sequence>
<dbReference type="PANTHER" id="PTHR33577:SF9">
    <property type="entry name" value="PEROXIDASE STCC"/>
    <property type="match status" value="1"/>
</dbReference>
<keyword evidence="5" id="KW-0560">Oxidoreductase</keyword>
<comment type="caution">
    <text evidence="10">The sequence shown here is derived from an EMBL/GenBank/DDBJ whole genome shotgun (WGS) entry which is preliminary data.</text>
</comment>
<evidence type="ECO:0000256" key="8">
    <source>
        <dbReference type="SAM" id="SignalP"/>
    </source>
</evidence>
<dbReference type="InterPro" id="IPR036851">
    <property type="entry name" value="Chloroperoxidase-like_sf"/>
</dbReference>
<organism evidence="10 11">
    <name type="scientific">Marasmius crinis-equi</name>
    <dbReference type="NCBI Taxonomy" id="585013"/>
    <lineage>
        <taxon>Eukaryota</taxon>
        <taxon>Fungi</taxon>
        <taxon>Dikarya</taxon>
        <taxon>Basidiomycota</taxon>
        <taxon>Agaricomycotina</taxon>
        <taxon>Agaricomycetes</taxon>
        <taxon>Agaricomycetidae</taxon>
        <taxon>Agaricales</taxon>
        <taxon>Marasmiineae</taxon>
        <taxon>Marasmiaceae</taxon>
        <taxon>Marasmius</taxon>
    </lineage>
</organism>
<proteinExistence type="inferred from homology"/>
<keyword evidence="4" id="KW-0479">Metal-binding</keyword>
<evidence type="ECO:0000256" key="7">
    <source>
        <dbReference type="ARBA" id="ARBA00025795"/>
    </source>
</evidence>
<reference evidence="10 11" key="1">
    <citation type="submission" date="2024-02" db="EMBL/GenBank/DDBJ databases">
        <title>A draft genome for the cacao thread blight pathogen Marasmius crinis-equi.</title>
        <authorList>
            <person name="Cohen S.P."/>
            <person name="Baruah I.K."/>
            <person name="Amoako-Attah I."/>
            <person name="Bukari Y."/>
            <person name="Meinhardt L.W."/>
            <person name="Bailey B.A."/>
        </authorList>
    </citation>
    <scope>NUCLEOTIDE SEQUENCE [LARGE SCALE GENOMIC DNA]</scope>
    <source>
        <strain evidence="10 11">GH-76</strain>
    </source>
</reference>
<gene>
    <name evidence="10" type="ORF">V5O48_011391</name>
</gene>
<name>A0ABR3F5U4_9AGAR</name>
<dbReference type="Gene3D" id="1.10.489.10">
    <property type="entry name" value="Chloroperoxidase-like"/>
    <property type="match status" value="1"/>
</dbReference>
<evidence type="ECO:0000313" key="11">
    <source>
        <dbReference type="Proteomes" id="UP001465976"/>
    </source>
</evidence>
<feature type="chain" id="PRO_5047128932" description="Heme haloperoxidase family profile domain-containing protein" evidence="8">
    <location>
        <begin position="23"/>
        <end position="256"/>
    </location>
</feature>
<accession>A0ABR3F5U4</accession>
<evidence type="ECO:0000313" key="10">
    <source>
        <dbReference type="EMBL" id="KAL0570572.1"/>
    </source>
</evidence>
<comment type="cofactor">
    <cofactor evidence="1">
        <name>heme b</name>
        <dbReference type="ChEBI" id="CHEBI:60344"/>
    </cofactor>
</comment>
<keyword evidence="8" id="KW-0732">Signal</keyword>
<evidence type="ECO:0000256" key="3">
    <source>
        <dbReference type="ARBA" id="ARBA00022617"/>
    </source>
</evidence>
<dbReference type="PANTHER" id="PTHR33577">
    <property type="entry name" value="STERIGMATOCYSTIN BIOSYNTHESIS PEROXIDASE STCC-RELATED"/>
    <property type="match status" value="1"/>
</dbReference>